<feature type="transmembrane region" description="Helical" evidence="2">
    <location>
        <begin position="86"/>
        <end position="104"/>
    </location>
</feature>
<feature type="transmembrane region" description="Helical" evidence="2">
    <location>
        <begin position="134"/>
        <end position="155"/>
    </location>
</feature>
<gene>
    <name evidence="3" type="ORF">OCV99_01610</name>
</gene>
<evidence type="ECO:0008006" key="5">
    <source>
        <dbReference type="Google" id="ProtNLM"/>
    </source>
</evidence>
<feature type="transmembrane region" description="Helical" evidence="2">
    <location>
        <begin position="248"/>
        <end position="270"/>
    </location>
</feature>
<proteinExistence type="predicted"/>
<accession>A0ABT2RIS2</accession>
<dbReference type="Proteomes" id="UP001652431">
    <property type="component" value="Unassembled WGS sequence"/>
</dbReference>
<feature type="region of interest" description="Disordered" evidence="1">
    <location>
        <begin position="329"/>
        <end position="372"/>
    </location>
</feature>
<evidence type="ECO:0000256" key="1">
    <source>
        <dbReference type="SAM" id="MobiDB-lite"/>
    </source>
</evidence>
<name>A0ABT2RIS2_9FIRM</name>
<protein>
    <recommendedName>
        <fullName evidence="5">ABC transporter permease</fullName>
    </recommendedName>
</protein>
<keyword evidence="4" id="KW-1185">Reference proteome</keyword>
<dbReference type="EMBL" id="JAOQJU010000001">
    <property type="protein sequence ID" value="MCU6685260.1"/>
    <property type="molecule type" value="Genomic_DNA"/>
</dbReference>
<reference evidence="3 4" key="1">
    <citation type="journal article" date="2021" name="ISME Commun">
        <title>Automated analysis of genomic sequences facilitates high-throughput and comprehensive description of bacteria.</title>
        <authorList>
            <person name="Hitch T.C.A."/>
        </authorList>
    </citation>
    <scope>NUCLEOTIDE SEQUENCE [LARGE SCALE GENOMIC DNA]</scope>
    <source>
        <strain evidence="3 4">Sanger_03</strain>
    </source>
</reference>
<comment type="caution">
    <text evidence="3">The sequence shown here is derived from an EMBL/GenBank/DDBJ whole genome shotgun (WGS) entry which is preliminary data.</text>
</comment>
<feature type="transmembrane region" description="Helical" evidence="2">
    <location>
        <begin position="51"/>
        <end position="79"/>
    </location>
</feature>
<keyword evidence="2" id="KW-0812">Transmembrane</keyword>
<feature type="transmembrane region" description="Helical" evidence="2">
    <location>
        <begin position="110"/>
        <end position="127"/>
    </location>
</feature>
<evidence type="ECO:0000313" key="3">
    <source>
        <dbReference type="EMBL" id="MCU6685260.1"/>
    </source>
</evidence>
<keyword evidence="2" id="KW-0472">Membrane</keyword>
<evidence type="ECO:0000256" key="2">
    <source>
        <dbReference type="SAM" id="Phobius"/>
    </source>
</evidence>
<keyword evidence="2" id="KW-1133">Transmembrane helix</keyword>
<feature type="transmembrane region" description="Helical" evidence="2">
    <location>
        <begin position="223"/>
        <end position="242"/>
    </location>
</feature>
<feature type="transmembrane region" description="Helical" evidence="2">
    <location>
        <begin position="21"/>
        <end position="39"/>
    </location>
</feature>
<sequence>MESLFVLKGQLQRFYAKYSKIVDKTVQFVLALVTFYMINRDIGFMKELTNPVITLGLAVVCTFLPSAVTVLAAAVMILLHMFSVSMGMAVVTAVVFLIMFIFYIRFTPKKAIIILLVPVAFMLKIPYTVPMAFGLLGTPAYVIPITCGTFVYYMIDYVKTAAPTLATAEDASAVSQVTAQVTTYAKQVFRSKEMWVVIAAFAICLLVTYTVRRMSIDHSWKIALLVGALLNILIIGGGDMILDVGASYLELIGGNVAAIVIGLVLEFLFFSVDYSRSESMQFEDDEYYYYVKAVPKIVVAAPEKTVKRINKRENVSETEIIDTDEIRRKASVQSAKKHQSKKRQETKNGGKTGNMDHLLLTQSLRKEFDLDK</sequence>
<dbReference type="RefSeq" id="WP_158367505.1">
    <property type="nucleotide sequence ID" value="NZ_JAOQJU010000001.1"/>
</dbReference>
<evidence type="ECO:0000313" key="4">
    <source>
        <dbReference type="Proteomes" id="UP001652431"/>
    </source>
</evidence>
<feature type="transmembrane region" description="Helical" evidence="2">
    <location>
        <begin position="194"/>
        <end position="211"/>
    </location>
</feature>
<organism evidence="3 4">
    <name type="scientific">Dorea acetigenes</name>
    <dbReference type="NCBI Taxonomy" id="2981787"/>
    <lineage>
        <taxon>Bacteria</taxon>
        <taxon>Bacillati</taxon>
        <taxon>Bacillota</taxon>
        <taxon>Clostridia</taxon>
        <taxon>Lachnospirales</taxon>
        <taxon>Lachnospiraceae</taxon>
        <taxon>Dorea</taxon>
    </lineage>
</organism>